<reference evidence="2 3" key="1">
    <citation type="journal article" date="2015" name="Nature">
        <title>rRNA introns, odd ribosomes, and small enigmatic genomes across a large radiation of phyla.</title>
        <authorList>
            <person name="Brown C.T."/>
            <person name="Hug L.A."/>
            <person name="Thomas B.C."/>
            <person name="Sharon I."/>
            <person name="Castelle C.J."/>
            <person name="Singh A."/>
            <person name="Wilkins M.J."/>
            <person name="Williams K.H."/>
            <person name="Banfield J.F."/>
        </authorList>
    </citation>
    <scope>NUCLEOTIDE SEQUENCE [LARGE SCALE GENOMIC DNA]</scope>
</reference>
<sequence length="266" mass="29450">MYLFLINPEAGNRRFARVEQQMHRLLKRYGVKYRFIMIDNLDRVAELIKQNLKSTDHGVVAVGGNATVNAVINALVGEDVPVGIIPMSKTNHLAYSLGLKRLPAAIKALAEHDLRSERLGKIGQHYFVGSVEVAARASLLTQYLRKTNPWLKFLGLAKPVTPEDGTPTLIELDDEVQVKSRAHRLQIQLNGVNNDKKLKLTLFASPNPDTASILHSDAVAIESDIKMPVIIGNETVAHTPVEIKGLTKYVRLIVPKEPRLTATESS</sequence>
<dbReference type="Pfam" id="PF00781">
    <property type="entry name" value="DAGK_cat"/>
    <property type="match status" value="1"/>
</dbReference>
<organism evidence="2 3">
    <name type="scientific">candidate division Kazan bacterium GW2011_GWB1_52_7</name>
    <dbReference type="NCBI Taxonomy" id="1620414"/>
    <lineage>
        <taxon>Bacteria</taxon>
        <taxon>Bacteria division Kazan-3B-28</taxon>
    </lineage>
</organism>
<dbReference type="InterPro" id="IPR001206">
    <property type="entry name" value="Diacylglycerol_kinase_cat_dom"/>
</dbReference>
<evidence type="ECO:0000259" key="1">
    <source>
        <dbReference type="PROSITE" id="PS50146"/>
    </source>
</evidence>
<dbReference type="InterPro" id="IPR016064">
    <property type="entry name" value="NAD/diacylglycerol_kinase_sf"/>
</dbReference>
<gene>
    <name evidence="2" type="ORF">VF00_C0002G0013</name>
</gene>
<evidence type="ECO:0000313" key="3">
    <source>
        <dbReference type="Proteomes" id="UP000034913"/>
    </source>
</evidence>
<dbReference type="InterPro" id="IPR017438">
    <property type="entry name" value="ATP-NAD_kinase_N"/>
</dbReference>
<proteinExistence type="predicted"/>
<feature type="domain" description="DAGKc" evidence="1">
    <location>
        <begin position="1"/>
        <end position="126"/>
    </location>
</feature>
<protein>
    <recommendedName>
        <fullName evidence="1">DAGKc domain-containing protein</fullName>
    </recommendedName>
</protein>
<dbReference type="GO" id="GO:0016301">
    <property type="term" value="F:kinase activity"/>
    <property type="evidence" value="ECO:0007669"/>
    <property type="project" value="InterPro"/>
</dbReference>
<name>A0A0G1X6B8_UNCK3</name>
<comment type="caution">
    <text evidence="2">The sequence shown here is derived from an EMBL/GenBank/DDBJ whole genome shotgun (WGS) entry which is preliminary data.</text>
</comment>
<dbReference type="SMART" id="SM00046">
    <property type="entry name" value="DAGKc"/>
    <property type="match status" value="1"/>
</dbReference>
<accession>A0A0G1X6B8</accession>
<dbReference type="EMBL" id="LCRB01000002">
    <property type="protein sequence ID" value="KKW26688.1"/>
    <property type="molecule type" value="Genomic_DNA"/>
</dbReference>
<dbReference type="Proteomes" id="UP000034913">
    <property type="component" value="Unassembled WGS sequence"/>
</dbReference>
<dbReference type="Gene3D" id="3.40.50.10330">
    <property type="entry name" value="Probable inorganic polyphosphate/atp-NAD kinase, domain 1"/>
    <property type="match status" value="1"/>
</dbReference>
<dbReference type="AlphaFoldDB" id="A0A0G1X6B8"/>
<dbReference type="PROSITE" id="PS50146">
    <property type="entry name" value="DAGK"/>
    <property type="match status" value="1"/>
</dbReference>
<evidence type="ECO:0000313" key="2">
    <source>
        <dbReference type="EMBL" id="KKW26688.1"/>
    </source>
</evidence>
<dbReference type="SUPFAM" id="SSF111331">
    <property type="entry name" value="NAD kinase/diacylglycerol kinase-like"/>
    <property type="match status" value="1"/>
</dbReference>